<protein>
    <submittedName>
        <fullName evidence="2">Uncharacterized protein</fullName>
    </submittedName>
</protein>
<sequence>MDCKTRLDYKSGAKKDLKHQGQRRNQNETTTDKTQKLRLRISYMAEGRPQGWIFCPHRFHFIIRLFNCALIKMSS</sequence>
<gene>
    <name evidence="2" type="ORF">Y1Q_0011728</name>
</gene>
<keyword evidence="3" id="KW-1185">Reference proteome</keyword>
<evidence type="ECO:0000256" key="1">
    <source>
        <dbReference type="SAM" id="MobiDB-lite"/>
    </source>
</evidence>
<reference evidence="2 3" key="1">
    <citation type="journal article" date="2012" name="Genome Biol.">
        <title>Sequencing three crocodilian genomes to illuminate the evolution of archosaurs and amniotes.</title>
        <authorList>
            <person name="St John J.A."/>
            <person name="Braun E.L."/>
            <person name="Isberg S.R."/>
            <person name="Miles L.G."/>
            <person name="Chong A.Y."/>
            <person name="Gongora J."/>
            <person name="Dalzell P."/>
            <person name="Moran C."/>
            <person name="Bed'hom B."/>
            <person name="Abzhanov A."/>
            <person name="Burgess S.C."/>
            <person name="Cooksey A.M."/>
            <person name="Castoe T.A."/>
            <person name="Crawford N.G."/>
            <person name="Densmore L.D."/>
            <person name="Drew J.C."/>
            <person name="Edwards S.V."/>
            <person name="Faircloth B.C."/>
            <person name="Fujita M.K."/>
            <person name="Greenwold M.J."/>
            <person name="Hoffmann F.G."/>
            <person name="Howard J.M."/>
            <person name="Iguchi T."/>
            <person name="Janes D.E."/>
            <person name="Khan S.Y."/>
            <person name="Kohno S."/>
            <person name="de Koning A.J."/>
            <person name="Lance S.L."/>
            <person name="McCarthy F.M."/>
            <person name="McCormack J.E."/>
            <person name="Merchant M.E."/>
            <person name="Peterson D.G."/>
            <person name="Pollock D.D."/>
            <person name="Pourmand N."/>
            <person name="Raney B.J."/>
            <person name="Roessler K.A."/>
            <person name="Sanford J.R."/>
            <person name="Sawyer R.H."/>
            <person name="Schmidt C.J."/>
            <person name="Triplett E.W."/>
            <person name="Tuberville T.D."/>
            <person name="Venegas-Anaya M."/>
            <person name="Howard J.T."/>
            <person name="Jarvis E.D."/>
            <person name="Guillette L.J.Jr."/>
            <person name="Glenn T.C."/>
            <person name="Green R.E."/>
            <person name="Ray D.A."/>
        </authorList>
    </citation>
    <scope>NUCLEOTIDE SEQUENCE [LARGE SCALE GENOMIC DNA]</scope>
    <source>
        <strain evidence="2">KSC_2009_1</strain>
    </source>
</reference>
<feature type="compositionally biased region" description="Basic and acidic residues" evidence="1">
    <location>
        <begin position="1"/>
        <end position="19"/>
    </location>
</feature>
<feature type="region of interest" description="Disordered" evidence="1">
    <location>
        <begin position="1"/>
        <end position="33"/>
    </location>
</feature>
<comment type="caution">
    <text evidence="2">The sequence shown here is derived from an EMBL/GenBank/DDBJ whole genome shotgun (WGS) entry which is preliminary data.</text>
</comment>
<evidence type="ECO:0000313" key="3">
    <source>
        <dbReference type="Proteomes" id="UP000050525"/>
    </source>
</evidence>
<evidence type="ECO:0000313" key="2">
    <source>
        <dbReference type="EMBL" id="KYO18155.1"/>
    </source>
</evidence>
<dbReference type="EMBL" id="AKHW03006853">
    <property type="protein sequence ID" value="KYO18155.1"/>
    <property type="molecule type" value="Genomic_DNA"/>
</dbReference>
<dbReference type="Proteomes" id="UP000050525">
    <property type="component" value="Unassembled WGS sequence"/>
</dbReference>
<accession>A0A151M0W5</accession>
<organism evidence="2 3">
    <name type="scientific">Alligator mississippiensis</name>
    <name type="common">American alligator</name>
    <dbReference type="NCBI Taxonomy" id="8496"/>
    <lineage>
        <taxon>Eukaryota</taxon>
        <taxon>Metazoa</taxon>
        <taxon>Chordata</taxon>
        <taxon>Craniata</taxon>
        <taxon>Vertebrata</taxon>
        <taxon>Euteleostomi</taxon>
        <taxon>Archelosauria</taxon>
        <taxon>Archosauria</taxon>
        <taxon>Crocodylia</taxon>
        <taxon>Alligatoridae</taxon>
        <taxon>Alligatorinae</taxon>
        <taxon>Alligator</taxon>
    </lineage>
</organism>
<name>A0A151M0W5_ALLMI</name>
<dbReference type="AlphaFoldDB" id="A0A151M0W5"/>
<proteinExistence type="predicted"/>